<feature type="transmembrane region" description="Helical" evidence="1">
    <location>
        <begin position="12"/>
        <end position="35"/>
    </location>
</feature>
<accession>A0A6G1ILS1</accession>
<protein>
    <submittedName>
        <fullName evidence="2">Uncharacterized protein</fullName>
    </submittedName>
</protein>
<organism evidence="2 3">
    <name type="scientific">Lentithecium fluviatile CBS 122367</name>
    <dbReference type="NCBI Taxonomy" id="1168545"/>
    <lineage>
        <taxon>Eukaryota</taxon>
        <taxon>Fungi</taxon>
        <taxon>Dikarya</taxon>
        <taxon>Ascomycota</taxon>
        <taxon>Pezizomycotina</taxon>
        <taxon>Dothideomycetes</taxon>
        <taxon>Pleosporomycetidae</taxon>
        <taxon>Pleosporales</taxon>
        <taxon>Massarineae</taxon>
        <taxon>Lentitheciaceae</taxon>
        <taxon>Lentithecium</taxon>
    </lineage>
</organism>
<sequence length="105" mass="12195">MRRKRLIVDILGRVLHALLVLVLSYLLFRAVYYAFSLLANEPPPGTPRPQEVTVDNKPSPQEIAESLNTYWLSWDQDHCRNVCEASRKACWMRDCRLVPGVRQWG</sequence>
<evidence type="ECO:0000256" key="1">
    <source>
        <dbReference type="SAM" id="Phobius"/>
    </source>
</evidence>
<dbReference type="OrthoDB" id="3781639at2759"/>
<dbReference type="EMBL" id="MU005605">
    <property type="protein sequence ID" value="KAF2679194.1"/>
    <property type="molecule type" value="Genomic_DNA"/>
</dbReference>
<keyword evidence="3" id="KW-1185">Reference proteome</keyword>
<keyword evidence="1" id="KW-1133">Transmembrane helix</keyword>
<gene>
    <name evidence="2" type="ORF">K458DRAFT_394102</name>
</gene>
<proteinExistence type="predicted"/>
<keyword evidence="1" id="KW-0472">Membrane</keyword>
<name>A0A6G1ILS1_9PLEO</name>
<reference evidence="2" key="1">
    <citation type="journal article" date="2020" name="Stud. Mycol.">
        <title>101 Dothideomycetes genomes: a test case for predicting lifestyles and emergence of pathogens.</title>
        <authorList>
            <person name="Haridas S."/>
            <person name="Albert R."/>
            <person name="Binder M."/>
            <person name="Bloem J."/>
            <person name="Labutti K."/>
            <person name="Salamov A."/>
            <person name="Andreopoulos B."/>
            <person name="Baker S."/>
            <person name="Barry K."/>
            <person name="Bills G."/>
            <person name="Bluhm B."/>
            <person name="Cannon C."/>
            <person name="Castanera R."/>
            <person name="Culley D."/>
            <person name="Daum C."/>
            <person name="Ezra D."/>
            <person name="Gonzalez J."/>
            <person name="Henrissat B."/>
            <person name="Kuo A."/>
            <person name="Liang C."/>
            <person name="Lipzen A."/>
            <person name="Lutzoni F."/>
            <person name="Magnuson J."/>
            <person name="Mondo S."/>
            <person name="Nolan M."/>
            <person name="Ohm R."/>
            <person name="Pangilinan J."/>
            <person name="Park H.-J."/>
            <person name="Ramirez L."/>
            <person name="Alfaro M."/>
            <person name="Sun H."/>
            <person name="Tritt A."/>
            <person name="Yoshinaga Y."/>
            <person name="Zwiers L.-H."/>
            <person name="Turgeon B."/>
            <person name="Goodwin S."/>
            <person name="Spatafora J."/>
            <person name="Crous P."/>
            <person name="Grigoriev I."/>
        </authorList>
    </citation>
    <scope>NUCLEOTIDE SEQUENCE</scope>
    <source>
        <strain evidence="2">CBS 122367</strain>
    </source>
</reference>
<evidence type="ECO:0000313" key="2">
    <source>
        <dbReference type="EMBL" id="KAF2679194.1"/>
    </source>
</evidence>
<dbReference type="AlphaFoldDB" id="A0A6G1ILS1"/>
<evidence type="ECO:0000313" key="3">
    <source>
        <dbReference type="Proteomes" id="UP000799291"/>
    </source>
</evidence>
<dbReference type="Proteomes" id="UP000799291">
    <property type="component" value="Unassembled WGS sequence"/>
</dbReference>
<keyword evidence="1" id="KW-0812">Transmembrane</keyword>